<dbReference type="Pfam" id="PF03184">
    <property type="entry name" value="DDE_1"/>
    <property type="match status" value="1"/>
</dbReference>
<evidence type="ECO:0000313" key="4">
    <source>
        <dbReference type="Ensembl" id="ENSOSIP00000039936.1"/>
    </source>
</evidence>
<evidence type="ECO:0000259" key="3">
    <source>
        <dbReference type="PROSITE" id="PS51253"/>
    </source>
</evidence>
<dbReference type="GO" id="GO:0005634">
    <property type="term" value="C:nucleus"/>
    <property type="evidence" value="ECO:0007669"/>
    <property type="project" value="TreeGrafter"/>
</dbReference>
<dbReference type="InterPro" id="IPR004875">
    <property type="entry name" value="DDE_SF_endonuclease_dom"/>
</dbReference>
<dbReference type="InterPro" id="IPR006600">
    <property type="entry name" value="HTH_CenpB_DNA-bd_dom"/>
</dbReference>
<sequence length="461" mass="51119">MSTKRCGPTKAPGAGPKRQVATVHNKTLVRMESALALWINNCRKKITLDASVISTKARILYQYFAGSDREDEDVGPSTGAVHAVPRAFNASKGWFENFQKRFGLKNVSLHGEMASANTIDAEAFVNNKFNAIIEEGGYKPEQVWKRMPSRTFKMQEEAKSPGFKAQKDRLTLVMCGSAAGFMIKPGLIYRSKNPRGWMTKAFNLDWFKNCFILVVKCYLRGKGQDFKVLLLVDNAGGHADDLAFHCVQIEFLPPNTTSLIQPMDQGIIHAFKALYTRNTLQHLVDTIASCLQNIQRAIQAMKTETLNACWKKLWPEAVQNPTGGSLDKVHHSVADTAVNLAKQLGGDGFNDMSPDDVNALIDADAHPLTDADLAEMTKPQSDDEREEEEEDTSVAKDEEEGLTLGHLATMSSEIHLSNYLSNCTLYFFIILLNFLPFNPITRVAVGGANPRNLKPSVHIDD</sequence>
<dbReference type="Proteomes" id="UP000694383">
    <property type="component" value="Unplaced"/>
</dbReference>
<dbReference type="InterPro" id="IPR050863">
    <property type="entry name" value="CenT-Element_Derived"/>
</dbReference>
<dbReference type="AlphaFoldDB" id="A0A8C7ZD10"/>
<evidence type="ECO:0000256" key="2">
    <source>
        <dbReference type="SAM" id="MobiDB-lite"/>
    </source>
</evidence>
<evidence type="ECO:0000256" key="1">
    <source>
        <dbReference type="ARBA" id="ARBA00023125"/>
    </source>
</evidence>
<dbReference type="GO" id="GO:0003677">
    <property type="term" value="F:DNA binding"/>
    <property type="evidence" value="ECO:0007669"/>
    <property type="project" value="UniProtKB-KW"/>
</dbReference>
<accession>A0A8C7ZD10</accession>
<dbReference type="InterPro" id="IPR009057">
    <property type="entry name" value="Homeodomain-like_sf"/>
</dbReference>
<dbReference type="PANTHER" id="PTHR19303:SF73">
    <property type="entry name" value="PROTEIN PDC2"/>
    <property type="match status" value="1"/>
</dbReference>
<dbReference type="PANTHER" id="PTHR19303">
    <property type="entry name" value="TRANSPOSON"/>
    <property type="match status" value="1"/>
</dbReference>
<dbReference type="Gene3D" id="1.10.10.60">
    <property type="entry name" value="Homeodomain-like"/>
    <property type="match status" value="1"/>
</dbReference>
<proteinExistence type="predicted"/>
<dbReference type="GeneTree" id="ENSGT00940000163452"/>
<keyword evidence="5" id="KW-1185">Reference proteome</keyword>
<feature type="domain" description="HTH CENPB-type" evidence="3">
    <location>
        <begin position="19"/>
        <end position="108"/>
    </location>
</feature>
<keyword evidence="1" id="KW-0238">DNA-binding</keyword>
<dbReference type="PROSITE" id="PS51253">
    <property type="entry name" value="HTH_CENPB"/>
    <property type="match status" value="1"/>
</dbReference>
<name>A0A8C7ZD10_9TELE</name>
<reference evidence="4" key="1">
    <citation type="submission" date="2025-08" db="UniProtKB">
        <authorList>
            <consortium name="Ensembl"/>
        </authorList>
    </citation>
    <scope>IDENTIFICATION</scope>
</reference>
<evidence type="ECO:0000313" key="5">
    <source>
        <dbReference type="Proteomes" id="UP000694383"/>
    </source>
</evidence>
<organism evidence="4 5">
    <name type="scientific">Oryzias sinensis</name>
    <name type="common">Chinese medaka</name>
    <dbReference type="NCBI Taxonomy" id="183150"/>
    <lineage>
        <taxon>Eukaryota</taxon>
        <taxon>Metazoa</taxon>
        <taxon>Chordata</taxon>
        <taxon>Craniata</taxon>
        <taxon>Vertebrata</taxon>
        <taxon>Euteleostomi</taxon>
        <taxon>Actinopterygii</taxon>
        <taxon>Neopterygii</taxon>
        <taxon>Teleostei</taxon>
        <taxon>Neoteleostei</taxon>
        <taxon>Acanthomorphata</taxon>
        <taxon>Ovalentaria</taxon>
        <taxon>Atherinomorphae</taxon>
        <taxon>Beloniformes</taxon>
        <taxon>Adrianichthyidae</taxon>
        <taxon>Oryziinae</taxon>
        <taxon>Oryzias</taxon>
    </lineage>
</organism>
<feature type="compositionally biased region" description="Acidic residues" evidence="2">
    <location>
        <begin position="383"/>
        <end position="400"/>
    </location>
</feature>
<dbReference type="Ensembl" id="ENSOSIT00000042077.1">
    <property type="protein sequence ID" value="ENSOSIP00000039936.1"/>
    <property type="gene ID" value="ENSOSIG00000019557.1"/>
</dbReference>
<feature type="region of interest" description="Disordered" evidence="2">
    <location>
        <begin position="375"/>
        <end position="400"/>
    </location>
</feature>
<dbReference type="SUPFAM" id="SSF46689">
    <property type="entry name" value="Homeodomain-like"/>
    <property type="match status" value="1"/>
</dbReference>
<reference evidence="4" key="2">
    <citation type="submission" date="2025-09" db="UniProtKB">
        <authorList>
            <consortium name="Ensembl"/>
        </authorList>
    </citation>
    <scope>IDENTIFICATION</scope>
</reference>
<protein>
    <recommendedName>
        <fullName evidence="3">HTH CENPB-type domain-containing protein</fullName>
    </recommendedName>
</protein>